<dbReference type="EMBL" id="JBJQOH010000002">
    <property type="protein sequence ID" value="KAL3696533.1"/>
    <property type="molecule type" value="Genomic_DNA"/>
</dbReference>
<dbReference type="AlphaFoldDB" id="A0ABD3HYT5"/>
<reference evidence="1 2" key="1">
    <citation type="submission" date="2024-09" db="EMBL/GenBank/DDBJ databases">
        <title>Chromosome-scale assembly of Riccia sorocarpa.</title>
        <authorList>
            <person name="Paukszto L."/>
        </authorList>
    </citation>
    <scope>NUCLEOTIDE SEQUENCE [LARGE SCALE GENOMIC DNA]</scope>
    <source>
        <strain evidence="1">LP-2024</strain>
        <tissue evidence="1">Aerial parts of the thallus</tissue>
    </source>
</reference>
<dbReference type="Proteomes" id="UP001633002">
    <property type="component" value="Unassembled WGS sequence"/>
</dbReference>
<organism evidence="1 2">
    <name type="scientific">Riccia sorocarpa</name>
    <dbReference type="NCBI Taxonomy" id="122646"/>
    <lineage>
        <taxon>Eukaryota</taxon>
        <taxon>Viridiplantae</taxon>
        <taxon>Streptophyta</taxon>
        <taxon>Embryophyta</taxon>
        <taxon>Marchantiophyta</taxon>
        <taxon>Marchantiopsida</taxon>
        <taxon>Marchantiidae</taxon>
        <taxon>Marchantiales</taxon>
        <taxon>Ricciaceae</taxon>
        <taxon>Riccia</taxon>
    </lineage>
</organism>
<accession>A0ABD3HYT5</accession>
<protein>
    <submittedName>
        <fullName evidence="1">Uncharacterized protein</fullName>
    </submittedName>
</protein>
<sequence>MQISDDGLVHQNLDRRNSRIHIAYNPWRAGSACKGGAYMCKAIGPKKCCNFDGFGVTRILWNDLGTTNLGLAYSGGKCAKKIHSGCGQKHKCLTAKGPTGASWKKGCSEPNLMDSGCESSVTPNAVSYLFAEADQMFVLETQDAVDTLRKIESFQEDLQKVKFLLSQGAEWRRTEDDDGNRTLAVE</sequence>
<gene>
    <name evidence="1" type="ORF">R1sor_010609</name>
</gene>
<comment type="caution">
    <text evidence="1">The sequence shown here is derived from an EMBL/GenBank/DDBJ whole genome shotgun (WGS) entry which is preliminary data.</text>
</comment>
<proteinExistence type="predicted"/>
<keyword evidence="2" id="KW-1185">Reference proteome</keyword>
<evidence type="ECO:0000313" key="2">
    <source>
        <dbReference type="Proteomes" id="UP001633002"/>
    </source>
</evidence>
<evidence type="ECO:0000313" key="1">
    <source>
        <dbReference type="EMBL" id="KAL3696533.1"/>
    </source>
</evidence>
<name>A0ABD3HYT5_9MARC</name>